<reference evidence="2" key="1">
    <citation type="journal article" date="2013" name="Nat. Genet.">
        <title>The duck genome and transcriptome provide insight into an avian influenza virus reservoir species.</title>
        <authorList>
            <person name="Huang Y."/>
            <person name="Li Y."/>
            <person name="Burt D.W."/>
            <person name="Chen H."/>
            <person name="Zhang Y."/>
            <person name="Qian W."/>
            <person name="Kim H."/>
            <person name="Gan S."/>
            <person name="Zhao Y."/>
            <person name="Li J."/>
            <person name="Yi K."/>
            <person name="Feng H."/>
            <person name="Zhu P."/>
            <person name="Li B."/>
            <person name="Liu Q."/>
            <person name="Fairley S."/>
            <person name="Magor K.E."/>
            <person name="Du Z."/>
            <person name="Hu X."/>
            <person name="Goodman L."/>
            <person name="Tafer H."/>
            <person name="Vignal A."/>
            <person name="Lee T."/>
            <person name="Kim K.W."/>
            <person name="Sheng Z."/>
            <person name="An Y."/>
            <person name="Searle S."/>
            <person name="Herrero J."/>
            <person name="Groenen M.A."/>
            <person name="Crooijmans R.P."/>
            <person name="Faraut T."/>
            <person name="Cai Q."/>
            <person name="Webster R.G."/>
            <person name="Aldridge J.R."/>
            <person name="Warren W.C."/>
            <person name="Bartschat S."/>
            <person name="Kehr S."/>
            <person name="Marz M."/>
            <person name="Stadler P.F."/>
            <person name="Smith J."/>
            <person name="Kraus R.H."/>
            <person name="Zhao Y."/>
            <person name="Ren L."/>
            <person name="Fei J."/>
            <person name="Morisson M."/>
            <person name="Kaiser P."/>
            <person name="Griffin D.K."/>
            <person name="Rao M."/>
            <person name="Pitel F."/>
            <person name="Wang J."/>
            <person name="Li N."/>
        </authorList>
    </citation>
    <scope>NUCLEOTIDE SEQUENCE [LARGE SCALE GENOMIC DNA]</scope>
</reference>
<name>R0LCV7_ANAPL</name>
<organism evidence="1 2">
    <name type="scientific">Anas platyrhynchos</name>
    <name type="common">Mallard</name>
    <name type="synonym">Anas boschas</name>
    <dbReference type="NCBI Taxonomy" id="8839"/>
    <lineage>
        <taxon>Eukaryota</taxon>
        <taxon>Metazoa</taxon>
        <taxon>Chordata</taxon>
        <taxon>Craniata</taxon>
        <taxon>Vertebrata</taxon>
        <taxon>Euteleostomi</taxon>
        <taxon>Archelosauria</taxon>
        <taxon>Archosauria</taxon>
        <taxon>Dinosauria</taxon>
        <taxon>Saurischia</taxon>
        <taxon>Theropoda</taxon>
        <taxon>Coelurosauria</taxon>
        <taxon>Aves</taxon>
        <taxon>Neognathae</taxon>
        <taxon>Galloanserae</taxon>
        <taxon>Anseriformes</taxon>
        <taxon>Anatidae</taxon>
        <taxon>Anatinae</taxon>
        <taxon>Anas</taxon>
    </lineage>
</organism>
<keyword evidence="2" id="KW-1185">Reference proteome</keyword>
<protein>
    <submittedName>
        <fullName evidence="1">Uncharacterized protein</fullName>
    </submittedName>
</protein>
<accession>R0LCV7</accession>
<dbReference type="AlphaFoldDB" id="R0LCV7"/>
<evidence type="ECO:0000313" key="2">
    <source>
        <dbReference type="Proteomes" id="UP000296049"/>
    </source>
</evidence>
<proteinExistence type="predicted"/>
<gene>
    <name evidence="1" type="ORF">Anapl_04141</name>
</gene>
<dbReference type="EMBL" id="KB742853">
    <property type="protein sequence ID" value="EOB03509.1"/>
    <property type="molecule type" value="Genomic_DNA"/>
</dbReference>
<dbReference type="Proteomes" id="UP000296049">
    <property type="component" value="Unassembled WGS sequence"/>
</dbReference>
<sequence length="152" mass="16876">MMNSKVLKQNKFSLNVSNSMKEGMLKQEKIWATTAEKSVSAGTSNANIERFLIFAFPVLKFHGSFMKQVEEASSAHGHKPIFPLIPNNDPTVRLWVLPPAETGLPGTQQYKTCKNRRADTPDCAFNQSSKLDSSLLVDNGTRPEIQGVTKHT</sequence>
<evidence type="ECO:0000313" key="1">
    <source>
        <dbReference type="EMBL" id="EOB03509.1"/>
    </source>
</evidence>